<dbReference type="Gene3D" id="3.30.470.20">
    <property type="entry name" value="ATP-grasp fold, B domain"/>
    <property type="match status" value="1"/>
</dbReference>
<dbReference type="EC" id="6.2.1.13" evidence="2"/>
<accession>A0A1G4G809</accession>
<dbReference type="SUPFAM" id="SSF52210">
    <property type="entry name" value="Succinyl-CoA synthetase domains"/>
    <property type="match status" value="2"/>
</dbReference>
<dbReference type="InterPro" id="IPR003781">
    <property type="entry name" value="CoA-bd"/>
</dbReference>
<dbReference type="InterPro" id="IPR036291">
    <property type="entry name" value="NAD(P)-bd_dom_sf"/>
</dbReference>
<keyword evidence="2" id="KW-0436">Ligase</keyword>
<keyword evidence="3" id="KW-1185">Reference proteome</keyword>
<dbReference type="SUPFAM" id="SSF56059">
    <property type="entry name" value="Glutathione synthetase ATP-binding domain-like"/>
    <property type="match status" value="1"/>
</dbReference>
<dbReference type="InterPro" id="IPR013815">
    <property type="entry name" value="ATP_grasp_subdomain_1"/>
</dbReference>
<dbReference type="SUPFAM" id="SSF51735">
    <property type="entry name" value="NAD(P)-binding Rossmann-fold domains"/>
    <property type="match status" value="1"/>
</dbReference>
<dbReference type="RefSeq" id="WP_071137070.1">
    <property type="nucleotide sequence ID" value="NZ_DUQN01000097.1"/>
</dbReference>
<dbReference type="STRING" id="1642646.ING2E5A_1808"/>
<proteinExistence type="predicted"/>
<evidence type="ECO:0000259" key="1">
    <source>
        <dbReference type="SMART" id="SM00881"/>
    </source>
</evidence>
<dbReference type="Gene3D" id="3.40.50.261">
    <property type="entry name" value="Succinyl-CoA synthetase domains"/>
    <property type="match status" value="2"/>
</dbReference>
<dbReference type="PANTHER" id="PTHR42793:SF1">
    <property type="entry name" value="PEPTIDYL-LYSINE N-ACETYLTRANSFERASE PATZ"/>
    <property type="match status" value="1"/>
</dbReference>
<dbReference type="PANTHER" id="PTHR42793">
    <property type="entry name" value="COA BINDING DOMAIN CONTAINING PROTEIN"/>
    <property type="match status" value="1"/>
</dbReference>
<dbReference type="GO" id="GO:0005524">
    <property type="term" value="F:ATP binding"/>
    <property type="evidence" value="ECO:0007669"/>
    <property type="project" value="InterPro"/>
</dbReference>
<dbReference type="Pfam" id="PF13549">
    <property type="entry name" value="ATP-grasp_5"/>
    <property type="match status" value="1"/>
</dbReference>
<dbReference type="InterPro" id="IPR032875">
    <property type="entry name" value="Succ_CoA_lig_flav_dom"/>
</dbReference>
<reference evidence="2 3" key="1">
    <citation type="submission" date="2016-08" db="EMBL/GenBank/DDBJ databases">
        <authorList>
            <person name="Seilhamer J.J."/>
        </authorList>
    </citation>
    <scope>NUCLEOTIDE SEQUENCE [LARGE SCALE GENOMIC DNA]</scope>
    <source>
        <strain evidence="2">ING2-E5A</strain>
    </source>
</reference>
<gene>
    <name evidence="2" type="ORF">ING2E5A_1808</name>
</gene>
<dbReference type="Pfam" id="PF13380">
    <property type="entry name" value="CoA_binding_2"/>
    <property type="match status" value="1"/>
</dbReference>
<dbReference type="Gene3D" id="3.30.1490.20">
    <property type="entry name" value="ATP-grasp fold, A domain"/>
    <property type="match status" value="1"/>
</dbReference>
<organism evidence="2 3">
    <name type="scientific">Petrimonas mucosa</name>
    <dbReference type="NCBI Taxonomy" id="1642646"/>
    <lineage>
        <taxon>Bacteria</taxon>
        <taxon>Pseudomonadati</taxon>
        <taxon>Bacteroidota</taxon>
        <taxon>Bacteroidia</taxon>
        <taxon>Bacteroidales</taxon>
        <taxon>Dysgonomonadaceae</taxon>
        <taxon>Petrimonas</taxon>
    </lineage>
</organism>
<dbReference type="KEGG" id="pmuc:ING2E5A_1808"/>
<dbReference type="InterPro" id="IPR016102">
    <property type="entry name" value="Succinyl-CoA_synth-like"/>
</dbReference>
<evidence type="ECO:0000313" key="2">
    <source>
        <dbReference type="EMBL" id="SCM58436.1"/>
    </source>
</evidence>
<protein>
    <submittedName>
        <fullName evidence="2">Acetate-CoA ligase [ADP-forming]</fullName>
        <ecNumber evidence="2">6.2.1.13</ecNumber>
    </submittedName>
</protein>
<dbReference type="Gene3D" id="3.40.50.720">
    <property type="entry name" value="NAD(P)-binding Rossmann-like Domain"/>
    <property type="match status" value="1"/>
</dbReference>
<dbReference type="GO" id="GO:0043758">
    <property type="term" value="F:acetate-CoA ligase (ADP-forming) activity"/>
    <property type="evidence" value="ECO:0007669"/>
    <property type="project" value="UniProtKB-EC"/>
</dbReference>
<name>A0A1G4G809_9BACT</name>
<dbReference type="SMART" id="SM00881">
    <property type="entry name" value="CoA_binding"/>
    <property type="match status" value="1"/>
</dbReference>
<dbReference type="Pfam" id="PF13607">
    <property type="entry name" value="Succ_CoA_lig"/>
    <property type="match status" value="1"/>
</dbReference>
<sequence>MITPQLIKPKSIAVVGASDNLGKPGGKVLYNIKNGNFDGELYAVNPKHERIQGVPTFKSISDLPQTDLAILAIPAKLSLPAVKGLLEEKGTKAVIVLSAGFSEMGPMGRKMEQEMSRLAERHQATLIGPNCIGVMNPYHQSVFISPVPEMEWGGAALVSSSGATSVFILESALSKGLAFSSIFSVGNGGHTCVDDVLEYLNDTYEHGRSPQSILIYIESIRKPQLLLRSARELVAKGCRIAAVKSGISDAGGRAAASHTGAMLNSDMAVDALFRKAGIIRCNSRSELTAMGALFQHPRLKGKRIAIITHAGGPGVMLTDLLSTGGMEVPRLSDELMQGLREELFEGASTANPIDILATGTAEQLERCITFCEGLDTIDGMVVIFGSPGLFSNIDVYRVIREQQNICRKPVYTILPSILNAKEEMDQFVQAGGVLFDDEYLLGNALLSESRYVAPVTEMEGVRLKNAEKISELLKGRKGLVDIRTGFELLDLMEVKRPMHLMTSSETEAMDAARKIGFPLVMKVVGPLHKSDVGGVVLDVTTPDAVRTHFSRLIGIKDATGVELCQMERGLELFVGVKKEPCFGHLITCGLGGIFVEILNDIQYALAPVGMSEALQMIRSLKSYKLLQGARGKEGISEEVLADVICKVSGLLTLVPEIEEMDLNPLIGHGRHLSAVDVVIRMGGAQ</sequence>
<evidence type="ECO:0000313" key="3">
    <source>
        <dbReference type="Proteomes" id="UP000178485"/>
    </source>
</evidence>
<dbReference type="EMBL" id="LT608328">
    <property type="protein sequence ID" value="SCM58436.1"/>
    <property type="molecule type" value="Genomic_DNA"/>
</dbReference>
<feature type="domain" description="CoA-binding" evidence="1">
    <location>
        <begin position="6"/>
        <end position="101"/>
    </location>
</feature>
<dbReference type="Proteomes" id="UP000178485">
    <property type="component" value="Chromosome i"/>
</dbReference>
<dbReference type="AlphaFoldDB" id="A0A1G4G809"/>